<name>A0A812TAR6_9DINO</name>
<dbReference type="SUPFAM" id="SSF56219">
    <property type="entry name" value="DNase I-like"/>
    <property type="match status" value="1"/>
</dbReference>
<evidence type="ECO:0000313" key="1">
    <source>
        <dbReference type="EMBL" id="CAE7513711.1"/>
    </source>
</evidence>
<dbReference type="InterPro" id="IPR036691">
    <property type="entry name" value="Endo/exonu/phosph_ase_sf"/>
</dbReference>
<dbReference type="OrthoDB" id="408935at2759"/>
<sequence>GCEKKKEYMESGTIAQRLLLLELFPEAFNLHFSASPRDGETIRFTEKVVRAHASREGNPPPSPFFGYRLPLCSLYERQSLLGFFAVTQHPSVEFRAPALLKADRLAVITLARTEPFGSFTANIIDYFIPFPEREFSHLSREIIRDEISIDRALSSEYFLNLGHQRREKFYHIWEGEMDKFRASLSEAAGTGDFSLPEGFLYLGGNPLLVRQWLETQALANERGASDFVLLALCVSLHGTRLAKDASSHPKFTKHGEGSQRLIRSASEVVKEYANRMPPGGTLGSVSSALPEIGLLAMLADSTKPAASCSQLNLREEVKTGLIQHTEGLIGGGKPDAASAAKSAIMKSDIGSRNNPLLGGNSLTAAIEPFKKLFKEDPVVRSTQSRDDFHRFIQQGGVQDDGRSKCTDADDHAFEFRVFGWNVGGCDIADLQDHFREGCKAPIPMNAVLALQELPRGKEGWSKQFSGEWSVVKYRHEHAWRGVGIAYRQTEWAVIKKIRATRGMWMQLKHLGNGSRVWVGTAHFTPGCSLAHYESEVDQVMLALPKQSGPTILQCDANAPFRWGTFEGEDQAVGRDAKALELQGKLQERGMAFVPPRAAQFRTPTNHEIIESEFTIRPKQARVARASGGDWAAFRACKPQADTGWIEEFASAQQVDPHQAVHDHLTRVYKGEPPRANLGTYHGEIRAFTEEELDMALQQMQSGKSVGCDGTSKEFLAGLVSVEGGKQHLLEFLTRVLTTQDIPSDWNTPLMAMLPKTMQPLLARAVESPIFFALVAEFCLAEAAQRFNWHQGEAAFQGMEHHDMLYMDDCLLWGRGCSGLEARIRQLTVVLSEFGLALNGAKCQVYVSPHWEGPKHMIIAGVRVDASDHLEVMGLPMRVGMSLCELIGPLLARAKSQFWAQKHLLRSHTPLKGRLKLLERVAGGAAMWCLAAFPPDRSSLGFINACHLQMVIWTMQLGKQHGESWEQFHKRAFRCARAALCNAGLDRWGTTWIRRWWGYAGHRARGMLRPAPPISSHLDSFRTLEWWEHERRKRDGLQHTHHYPRLMNMERTMNRAAGETWRITAQDRGEWKRREQCFVDILDLPWS</sequence>
<organism evidence="1 2">
    <name type="scientific">Symbiodinium necroappetens</name>
    <dbReference type="NCBI Taxonomy" id="1628268"/>
    <lineage>
        <taxon>Eukaryota</taxon>
        <taxon>Sar</taxon>
        <taxon>Alveolata</taxon>
        <taxon>Dinophyceae</taxon>
        <taxon>Suessiales</taxon>
        <taxon>Symbiodiniaceae</taxon>
        <taxon>Symbiodinium</taxon>
    </lineage>
</organism>
<feature type="non-terminal residue" evidence="1">
    <location>
        <position position="1"/>
    </location>
</feature>
<gene>
    <name evidence="1" type="primary">Myo7b</name>
    <name evidence="1" type="ORF">SNEC2469_LOCUS14679</name>
</gene>
<protein>
    <submittedName>
        <fullName evidence="1">Myo7b protein</fullName>
    </submittedName>
</protein>
<keyword evidence="2" id="KW-1185">Reference proteome</keyword>
<dbReference type="EMBL" id="CAJNJA010023610">
    <property type="protein sequence ID" value="CAE7513711.1"/>
    <property type="molecule type" value="Genomic_DNA"/>
</dbReference>
<dbReference type="Gene3D" id="3.60.10.10">
    <property type="entry name" value="Endonuclease/exonuclease/phosphatase"/>
    <property type="match status" value="1"/>
</dbReference>
<dbReference type="AlphaFoldDB" id="A0A812TAR6"/>
<reference evidence="1" key="1">
    <citation type="submission" date="2021-02" db="EMBL/GenBank/DDBJ databases">
        <authorList>
            <person name="Dougan E. K."/>
            <person name="Rhodes N."/>
            <person name="Thang M."/>
            <person name="Chan C."/>
        </authorList>
    </citation>
    <scope>NUCLEOTIDE SEQUENCE</scope>
</reference>
<feature type="non-terminal residue" evidence="1">
    <location>
        <position position="1086"/>
    </location>
</feature>
<evidence type="ECO:0000313" key="2">
    <source>
        <dbReference type="Proteomes" id="UP000601435"/>
    </source>
</evidence>
<proteinExistence type="predicted"/>
<dbReference type="Proteomes" id="UP000601435">
    <property type="component" value="Unassembled WGS sequence"/>
</dbReference>
<comment type="caution">
    <text evidence="1">The sequence shown here is derived from an EMBL/GenBank/DDBJ whole genome shotgun (WGS) entry which is preliminary data.</text>
</comment>
<accession>A0A812TAR6</accession>